<keyword evidence="2" id="KW-1185">Reference proteome</keyword>
<accession>A0A3S2VP58</accession>
<reference evidence="2" key="1">
    <citation type="submission" date="2019-01" db="EMBL/GenBank/DDBJ databases">
        <title>Gri0909 isolated from a small marine red alga.</title>
        <authorList>
            <person name="Kim J."/>
            <person name="Jeong S.E."/>
            <person name="Jeon C.O."/>
        </authorList>
    </citation>
    <scope>NUCLEOTIDE SEQUENCE [LARGE SCALE GENOMIC DNA]</scope>
    <source>
        <strain evidence="2">Gri0909</strain>
    </source>
</reference>
<dbReference type="RefSeq" id="WP_127767537.1">
    <property type="nucleotide sequence ID" value="NZ_SADE01000003.1"/>
</dbReference>
<keyword evidence="1" id="KW-0489">Methyltransferase</keyword>
<dbReference type="Gene3D" id="3.40.50.150">
    <property type="entry name" value="Vaccinia Virus protein VP39"/>
    <property type="match status" value="1"/>
</dbReference>
<sequence length="255" mass="27811">MSIVTTLCKIYKNAGLHPVTGYNSHHFFNWRDAPFTVFLDGSGFVGCPGLALQEVMFLEHLGSYLTPANCLVIGNAMGWSTLATALTFPKAKTVGVDNAAKTGIDFTNAAFKSLGLKGGAVLGESPKDIGRIVGAEFDGKVDFVLIDALHENDAIQADFHAIREHATEDCVYLFHDVINWNMLSGFKALLADSGLEGCVLTRTPSGMAMAYSPALPADCRDYLAVFSDDTNFFQRYRHTVRQNMDTLALFDQELP</sequence>
<evidence type="ECO:0000313" key="1">
    <source>
        <dbReference type="EMBL" id="RVU35216.1"/>
    </source>
</evidence>
<keyword evidence="1" id="KW-0808">Transferase</keyword>
<dbReference type="Proteomes" id="UP000287447">
    <property type="component" value="Unassembled WGS sequence"/>
</dbReference>
<comment type="caution">
    <text evidence="1">The sequence shown here is derived from an EMBL/GenBank/DDBJ whole genome shotgun (WGS) entry which is preliminary data.</text>
</comment>
<evidence type="ECO:0000313" key="2">
    <source>
        <dbReference type="Proteomes" id="UP000287447"/>
    </source>
</evidence>
<dbReference type="GO" id="GO:0032259">
    <property type="term" value="P:methylation"/>
    <property type="evidence" value="ECO:0007669"/>
    <property type="project" value="UniProtKB-KW"/>
</dbReference>
<proteinExistence type="predicted"/>
<dbReference type="SUPFAM" id="SSF53335">
    <property type="entry name" value="S-adenosyl-L-methionine-dependent methyltransferases"/>
    <property type="match status" value="1"/>
</dbReference>
<dbReference type="EMBL" id="SADE01000003">
    <property type="protein sequence ID" value="RVU35216.1"/>
    <property type="molecule type" value="Genomic_DNA"/>
</dbReference>
<organism evidence="1 2">
    <name type="scientific">Hwanghaeella grinnelliae</name>
    <dbReference type="NCBI Taxonomy" id="2500179"/>
    <lineage>
        <taxon>Bacteria</taxon>
        <taxon>Pseudomonadati</taxon>
        <taxon>Pseudomonadota</taxon>
        <taxon>Alphaproteobacteria</taxon>
        <taxon>Rhodospirillales</taxon>
        <taxon>Rhodospirillaceae</taxon>
        <taxon>Hwanghaeella</taxon>
    </lineage>
</organism>
<gene>
    <name evidence="1" type="ORF">EOI86_20595</name>
</gene>
<dbReference type="Pfam" id="PF13578">
    <property type="entry name" value="Methyltransf_24"/>
    <property type="match status" value="1"/>
</dbReference>
<dbReference type="OrthoDB" id="7360191at2"/>
<name>A0A3S2VP58_9PROT</name>
<dbReference type="GO" id="GO:0008168">
    <property type="term" value="F:methyltransferase activity"/>
    <property type="evidence" value="ECO:0007669"/>
    <property type="project" value="UniProtKB-KW"/>
</dbReference>
<dbReference type="InterPro" id="IPR029063">
    <property type="entry name" value="SAM-dependent_MTases_sf"/>
</dbReference>
<protein>
    <submittedName>
        <fullName evidence="1">Class I SAM-dependent methyltransferase</fullName>
    </submittedName>
</protein>
<dbReference type="AlphaFoldDB" id="A0A3S2VP58"/>